<dbReference type="Proteomes" id="UP000010077">
    <property type="component" value="Chromosome"/>
</dbReference>
<gene>
    <name evidence="1" type="ORF">A1OE_429</name>
</gene>
<reference evidence="1 2" key="1">
    <citation type="journal article" date="2012" name="Proc. Natl. Acad. Sci. U.S.A.">
        <title>Genome streamlining and chemical defense in a coral reef symbiosis.</title>
        <authorList>
            <person name="Kwan J.C."/>
            <person name="Donia M.S."/>
            <person name="Han A.W."/>
            <person name="Hirose E."/>
            <person name="Haygood M.G."/>
            <person name="Schmidt E.W."/>
        </authorList>
    </citation>
    <scope>NUCLEOTIDE SEQUENCE [LARGE SCALE GENOMIC DNA]</scope>
    <source>
        <strain evidence="1 2">L2</strain>
    </source>
</reference>
<evidence type="ECO:0000313" key="2">
    <source>
        <dbReference type="Proteomes" id="UP000010077"/>
    </source>
</evidence>
<sequence>MSKKFLVITKILTIILLFLNTNKNKGLSSSSRRYRFNQKIAEATKAKKILRHIQPCLLAKQKKV</sequence>
<organism evidence="1 2">
    <name type="scientific">Candidatus Endolissoclinum faulkneri L2</name>
    <dbReference type="NCBI Taxonomy" id="1193729"/>
    <lineage>
        <taxon>Bacteria</taxon>
        <taxon>Pseudomonadati</taxon>
        <taxon>Pseudomonadota</taxon>
        <taxon>Alphaproteobacteria</taxon>
        <taxon>Rhodospirillales</taxon>
        <taxon>Rhodospirillaceae</taxon>
        <taxon>Candidatus Endolissoclinum</taxon>
    </lineage>
</organism>
<dbReference type="EMBL" id="CP003539">
    <property type="protein sequence ID" value="AFX98622.1"/>
    <property type="molecule type" value="Genomic_DNA"/>
</dbReference>
<protein>
    <submittedName>
        <fullName evidence="1">Uncharacterized protein</fullName>
    </submittedName>
</protein>
<evidence type="ECO:0000313" key="1">
    <source>
        <dbReference type="EMBL" id="AFX98622.1"/>
    </source>
</evidence>
<proteinExistence type="predicted"/>
<dbReference type="HOGENOM" id="CLU_2859320_0_0_5"/>
<dbReference type="KEGG" id="thal:A1OE_429"/>
<keyword evidence="2" id="KW-1185">Reference proteome</keyword>
<name>K7YM85_9PROT</name>
<accession>K7YM85</accession>
<dbReference type="AlphaFoldDB" id="K7YM85"/>